<keyword evidence="8 18" id="KW-0812">Transmembrane</keyword>
<evidence type="ECO:0000256" key="6">
    <source>
        <dbReference type="ARBA" id="ARBA00022448"/>
    </source>
</evidence>
<name>A0A3G1GRU4_9CUCU</name>
<protein>
    <recommendedName>
        <fullName evidence="5 18">NADH-ubiquinone oxidoreductase chain 2</fullName>
        <ecNumber evidence="4 18">7.1.1.2</ecNumber>
    </recommendedName>
</protein>
<evidence type="ECO:0000256" key="14">
    <source>
        <dbReference type="ARBA" id="ARBA00023075"/>
    </source>
</evidence>
<feature type="transmembrane region" description="Helical" evidence="18">
    <location>
        <begin position="227"/>
        <end position="243"/>
    </location>
</feature>
<dbReference type="GO" id="GO:0008137">
    <property type="term" value="F:NADH dehydrogenase (ubiquinone) activity"/>
    <property type="evidence" value="ECO:0007669"/>
    <property type="project" value="UniProtKB-EC"/>
</dbReference>
<evidence type="ECO:0000256" key="12">
    <source>
        <dbReference type="ARBA" id="ARBA00022989"/>
    </source>
</evidence>
<dbReference type="AlphaFoldDB" id="A0A3G1GRU4"/>
<comment type="function">
    <text evidence="18">Core subunit of the mitochondrial membrane respiratory chain NADH dehydrogenase (Complex I) which catalyzes electron transfer from NADH through the respiratory chain, using ubiquinone as an electron acceptor. Essential for the catalytic activity and assembly of complex I.</text>
</comment>
<evidence type="ECO:0000256" key="9">
    <source>
        <dbReference type="ARBA" id="ARBA00022792"/>
    </source>
</evidence>
<dbReference type="Pfam" id="PF00361">
    <property type="entry name" value="Proton_antipo_M"/>
    <property type="match status" value="1"/>
</dbReference>
<evidence type="ECO:0000256" key="7">
    <source>
        <dbReference type="ARBA" id="ARBA00022660"/>
    </source>
</evidence>
<dbReference type="InterPro" id="IPR003917">
    <property type="entry name" value="NADH_UbQ_OxRdtase_chain2"/>
</dbReference>
<dbReference type="EMBL" id="KX943476">
    <property type="protein sequence ID" value="APX40525.1"/>
    <property type="molecule type" value="Genomic_DNA"/>
</dbReference>
<dbReference type="PANTHER" id="PTHR46552">
    <property type="entry name" value="NADH-UBIQUINONE OXIDOREDUCTASE CHAIN 2"/>
    <property type="match status" value="1"/>
</dbReference>
<evidence type="ECO:0000256" key="5">
    <source>
        <dbReference type="ARBA" id="ARBA00021008"/>
    </source>
</evidence>
<evidence type="ECO:0000256" key="10">
    <source>
        <dbReference type="ARBA" id="ARBA00022967"/>
    </source>
</evidence>
<keyword evidence="6" id="KW-0813">Transport</keyword>
<sequence length="328" mass="38776">MLFFNLMIMGTLISISAYNWFSMWMGLEINLLSIIPLFKSNKSVYPVEASLKYFITQTLASILILFSIIFLMTNNEFLNNYNYFLMMGMNSALLTKLGAAPFHSWFPEVSEGLNWINNLILLTWQKIAPSILLMYNINTTYFIMIIIFCSLIGGIYGINQISLRKILVYSSINHISWMLSSMFFFKTIWMTYFMIYSIINTNIIFIFKFLNIYYLQQLMMIFNYNKFIKLIYMMNFLSLGGLPPSLGFYPKWLVLNMLINNNFYTLSLIMVMFTLLTLFFYIRIMMFSLTLTMTENFFIFKMNFKNLFILNSFILMSLPISLNLFNLL</sequence>
<dbReference type="InterPro" id="IPR001750">
    <property type="entry name" value="ND/Mrp_TM"/>
</dbReference>
<organism evidence="20">
    <name type="scientific">Chaetocnema tibialis</name>
    <dbReference type="NCBI Taxonomy" id="1425544"/>
    <lineage>
        <taxon>Eukaryota</taxon>
        <taxon>Metazoa</taxon>
        <taxon>Ecdysozoa</taxon>
        <taxon>Arthropoda</taxon>
        <taxon>Hexapoda</taxon>
        <taxon>Insecta</taxon>
        <taxon>Pterygota</taxon>
        <taxon>Neoptera</taxon>
        <taxon>Endopterygota</taxon>
        <taxon>Coleoptera</taxon>
        <taxon>Polyphaga</taxon>
        <taxon>Cucujiformia</taxon>
        <taxon>Chrysomeloidea</taxon>
        <taxon>Chrysomelidae</taxon>
        <taxon>Galerucinae</taxon>
        <taxon>Alticini</taxon>
        <taxon>Chaetocnemina</taxon>
        <taxon>Chaetocnema</taxon>
    </lineage>
</organism>
<comment type="catalytic activity">
    <reaction evidence="17 18">
        <text>a ubiquinone + NADH + 5 H(+)(in) = a ubiquinol + NAD(+) + 4 H(+)(out)</text>
        <dbReference type="Rhea" id="RHEA:29091"/>
        <dbReference type="Rhea" id="RHEA-COMP:9565"/>
        <dbReference type="Rhea" id="RHEA-COMP:9566"/>
        <dbReference type="ChEBI" id="CHEBI:15378"/>
        <dbReference type="ChEBI" id="CHEBI:16389"/>
        <dbReference type="ChEBI" id="CHEBI:17976"/>
        <dbReference type="ChEBI" id="CHEBI:57540"/>
        <dbReference type="ChEBI" id="CHEBI:57945"/>
        <dbReference type="EC" id="7.1.1.2"/>
    </reaction>
</comment>
<evidence type="ECO:0000256" key="11">
    <source>
        <dbReference type="ARBA" id="ARBA00022982"/>
    </source>
</evidence>
<keyword evidence="9 18" id="KW-0999">Mitochondrion inner membrane</keyword>
<dbReference type="GO" id="GO:0006120">
    <property type="term" value="P:mitochondrial electron transport, NADH to ubiquinone"/>
    <property type="evidence" value="ECO:0007669"/>
    <property type="project" value="InterPro"/>
</dbReference>
<evidence type="ECO:0000256" key="4">
    <source>
        <dbReference type="ARBA" id="ARBA00012944"/>
    </source>
</evidence>
<keyword evidence="16 18" id="KW-0472">Membrane</keyword>
<evidence type="ECO:0000256" key="3">
    <source>
        <dbReference type="ARBA" id="ARBA00007012"/>
    </source>
</evidence>
<reference evidence="20" key="1">
    <citation type="journal article" date="2015" name="Methods Ecol Evol 6">
        <title>Validating the power of mitochondrial metagenomics for community ecology and phylogenetics of complex assemblages.</title>
        <authorList>
            <person name="Gomez-Rodriguez C."/>
            <person name="Crampton-Platt A."/>
            <person name="Timmermans M.J.T.N."/>
            <person name="Baselga A."/>
            <person name="Vogler A.P."/>
        </authorList>
    </citation>
    <scope>NUCLEOTIDE SEQUENCE</scope>
</reference>
<gene>
    <name evidence="20" type="primary">nad2</name>
</gene>
<evidence type="ECO:0000256" key="18">
    <source>
        <dbReference type="RuleBase" id="RU003403"/>
    </source>
</evidence>
<keyword evidence="14 18" id="KW-0830">Ubiquinone</keyword>
<evidence type="ECO:0000313" key="20">
    <source>
        <dbReference type="EMBL" id="APX40525.1"/>
    </source>
</evidence>
<accession>A0A3G1GRU4</accession>
<evidence type="ECO:0000256" key="16">
    <source>
        <dbReference type="ARBA" id="ARBA00023136"/>
    </source>
</evidence>
<feature type="transmembrane region" description="Helical" evidence="18">
    <location>
        <begin position="263"/>
        <end position="286"/>
    </location>
</feature>
<geneLocation type="mitochondrion" evidence="20"/>
<feature type="domain" description="NADH:quinone oxidoreductase/Mrp antiporter transmembrane" evidence="19">
    <location>
        <begin position="17"/>
        <end position="277"/>
    </location>
</feature>
<feature type="transmembrane region" description="Helical" evidence="18">
    <location>
        <begin position="307"/>
        <end position="325"/>
    </location>
</feature>
<evidence type="ECO:0000259" key="19">
    <source>
        <dbReference type="Pfam" id="PF00361"/>
    </source>
</evidence>
<evidence type="ECO:0000256" key="17">
    <source>
        <dbReference type="ARBA" id="ARBA00049551"/>
    </source>
</evidence>
<keyword evidence="13 18" id="KW-0520">NAD</keyword>
<feature type="transmembrane region" description="Helical" evidence="18">
    <location>
        <begin position="191"/>
        <end position="215"/>
    </location>
</feature>
<evidence type="ECO:0000256" key="15">
    <source>
        <dbReference type="ARBA" id="ARBA00023128"/>
    </source>
</evidence>
<comment type="similarity">
    <text evidence="3 18">Belongs to the complex I subunit 2 family.</text>
</comment>
<evidence type="ECO:0000256" key="1">
    <source>
        <dbReference type="ARBA" id="ARBA00003257"/>
    </source>
</evidence>
<keyword evidence="7 18" id="KW-0679">Respiratory chain</keyword>
<evidence type="ECO:0000256" key="13">
    <source>
        <dbReference type="ARBA" id="ARBA00023027"/>
    </source>
</evidence>
<feature type="transmembrane region" description="Helical" evidence="18">
    <location>
        <begin position="83"/>
        <end position="103"/>
    </location>
</feature>
<comment type="subcellular location">
    <subcellularLocation>
        <location evidence="2 18">Mitochondrion inner membrane</location>
        <topology evidence="2 18">Multi-pass membrane protein</topology>
    </subcellularLocation>
</comment>
<dbReference type="GO" id="GO:0005743">
    <property type="term" value="C:mitochondrial inner membrane"/>
    <property type="evidence" value="ECO:0007669"/>
    <property type="project" value="UniProtKB-SubCell"/>
</dbReference>
<feature type="transmembrane region" description="Helical" evidence="18">
    <location>
        <begin position="50"/>
        <end position="71"/>
    </location>
</feature>
<feature type="transmembrane region" description="Helical" evidence="18">
    <location>
        <begin position="166"/>
        <end position="185"/>
    </location>
</feature>
<evidence type="ECO:0000256" key="8">
    <source>
        <dbReference type="ARBA" id="ARBA00022692"/>
    </source>
</evidence>
<feature type="transmembrane region" description="Helical" evidence="18">
    <location>
        <begin position="141"/>
        <end position="159"/>
    </location>
</feature>
<keyword evidence="10 18" id="KW-1278">Translocase</keyword>
<dbReference type="PRINTS" id="PR01436">
    <property type="entry name" value="NADHDHGNASE2"/>
</dbReference>
<keyword evidence="11 18" id="KW-0249">Electron transport</keyword>
<keyword evidence="12 18" id="KW-1133">Transmembrane helix</keyword>
<keyword evidence="15 18" id="KW-0496">Mitochondrion</keyword>
<proteinExistence type="inferred from homology"/>
<dbReference type="PANTHER" id="PTHR46552:SF1">
    <property type="entry name" value="NADH-UBIQUINONE OXIDOREDUCTASE CHAIN 2"/>
    <property type="match status" value="1"/>
</dbReference>
<evidence type="ECO:0000256" key="2">
    <source>
        <dbReference type="ARBA" id="ARBA00004448"/>
    </source>
</evidence>
<dbReference type="InterPro" id="IPR050175">
    <property type="entry name" value="Complex_I_Subunit_2"/>
</dbReference>
<comment type="function">
    <text evidence="1">Core subunit of the mitochondrial membrane respiratory chain NADH dehydrogenase (Complex I) that is believed to belong to the minimal assembly required for catalysis. Complex I functions in the transfer of electrons from NADH to the respiratory chain. The immediate electron acceptor for the enzyme is believed to be ubiquinone.</text>
</comment>
<dbReference type="EC" id="7.1.1.2" evidence="4 18"/>